<evidence type="ECO:0000313" key="1">
    <source>
        <dbReference type="EMBL" id="CAG8669067.1"/>
    </source>
</evidence>
<protein>
    <submittedName>
        <fullName evidence="1">17736_t:CDS:1</fullName>
    </submittedName>
</protein>
<accession>A0ACA9NQ30</accession>
<dbReference type="EMBL" id="CAJVPW010016326">
    <property type="protein sequence ID" value="CAG8669067.1"/>
    <property type="molecule type" value="Genomic_DNA"/>
</dbReference>
<evidence type="ECO:0000313" key="2">
    <source>
        <dbReference type="Proteomes" id="UP000789366"/>
    </source>
</evidence>
<keyword evidence="2" id="KW-1185">Reference proteome</keyword>
<name>A0ACA9NQ30_9GLOM</name>
<reference evidence="1" key="1">
    <citation type="submission" date="2021-06" db="EMBL/GenBank/DDBJ databases">
        <authorList>
            <person name="Kallberg Y."/>
            <person name="Tangrot J."/>
            <person name="Rosling A."/>
        </authorList>
    </citation>
    <scope>NUCLEOTIDE SEQUENCE</scope>
    <source>
        <strain evidence="1">28 12/20/2015</strain>
    </source>
</reference>
<proteinExistence type="predicted"/>
<sequence length="69" mass="7986">KAEAYWKKGGTVEYKKEVDTFGDKEDGVSSELKEESINEIKKLKNYLTNEQLKASLKQVVERATHLKQR</sequence>
<comment type="caution">
    <text evidence="1">The sequence shown here is derived from an EMBL/GenBank/DDBJ whole genome shotgun (WGS) entry which is preliminary data.</text>
</comment>
<dbReference type="Proteomes" id="UP000789366">
    <property type="component" value="Unassembled WGS sequence"/>
</dbReference>
<gene>
    <name evidence="1" type="ORF">SPELUC_LOCUS9576</name>
</gene>
<organism evidence="1 2">
    <name type="scientific">Cetraspora pellucida</name>
    <dbReference type="NCBI Taxonomy" id="1433469"/>
    <lineage>
        <taxon>Eukaryota</taxon>
        <taxon>Fungi</taxon>
        <taxon>Fungi incertae sedis</taxon>
        <taxon>Mucoromycota</taxon>
        <taxon>Glomeromycotina</taxon>
        <taxon>Glomeromycetes</taxon>
        <taxon>Diversisporales</taxon>
        <taxon>Gigasporaceae</taxon>
        <taxon>Cetraspora</taxon>
    </lineage>
</organism>
<feature type="non-terminal residue" evidence="1">
    <location>
        <position position="1"/>
    </location>
</feature>